<sequence>MVHRHDVPCVSCGCDNRCRHVATSDQQRETPMICAHIAFV</sequence>
<evidence type="ECO:0000313" key="1">
    <source>
        <dbReference type="EMBL" id="EFA23141.1"/>
    </source>
</evidence>
<accession>D1NTT7</accession>
<name>D1NTT7_9BIFI</name>
<evidence type="ECO:0000313" key="2">
    <source>
        <dbReference type="Proteomes" id="UP000003656"/>
    </source>
</evidence>
<dbReference type="AlphaFoldDB" id="D1NTT7"/>
<dbReference type="STRING" id="561180.BIFGAL_03255"/>
<proteinExistence type="predicted"/>
<dbReference type="EMBL" id="ABXB03000002">
    <property type="protein sequence ID" value="EFA23141.1"/>
    <property type="molecule type" value="Genomic_DNA"/>
</dbReference>
<comment type="caution">
    <text evidence="1">The sequence shown here is derived from an EMBL/GenBank/DDBJ whole genome shotgun (WGS) entry which is preliminary data.</text>
</comment>
<protein>
    <submittedName>
        <fullName evidence="1">Uncharacterized protein</fullName>
    </submittedName>
</protein>
<reference evidence="1 2" key="1">
    <citation type="submission" date="2009-11" db="EMBL/GenBank/DDBJ databases">
        <authorList>
            <person name="Weinstock G."/>
            <person name="Sodergren E."/>
            <person name="Clifton S."/>
            <person name="Fulton L."/>
            <person name="Fulton B."/>
            <person name="Courtney L."/>
            <person name="Fronick C."/>
            <person name="Harrison M."/>
            <person name="Strong C."/>
            <person name="Farmer C."/>
            <person name="Delahaunty K."/>
            <person name="Markovic C."/>
            <person name="Hall O."/>
            <person name="Minx P."/>
            <person name="Tomlinson C."/>
            <person name="Mitreva M."/>
            <person name="Nelson J."/>
            <person name="Hou S."/>
            <person name="Wollam A."/>
            <person name="Pepin K.H."/>
            <person name="Johnson M."/>
            <person name="Bhonagiri V."/>
            <person name="Nash W.E."/>
            <person name="Warren W."/>
            <person name="Chinwalla A."/>
            <person name="Mardis E.R."/>
            <person name="Wilson R.K."/>
        </authorList>
    </citation>
    <scope>NUCLEOTIDE SEQUENCE [LARGE SCALE GENOMIC DNA]</scope>
    <source>
        <strain evidence="1 2">DSM 20093</strain>
    </source>
</reference>
<dbReference type="Proteomes" id="UP000003656">
    <property type="component" value="Unassembled WGS sequence"/>
</dbReference>
<organism evidence="1 2">
    <name type="scientific">Bifidobacterium gallicum DSM 20093 = LMG 11596</name>
    <dbReference type="NCBI Taxonomy" id="561180"/>
    <lineage>
        <taxon>Bacteria</taxon>
        <taxon>Bacillati</taxon>
        <taxon>Actinomycetota</taxon>
        <taxon>Actinomycetes</taxon>
        <taxon>Bifidobacteriales</taxon>
        <taxon>Bifidobacteriaceae</taxon>
        <taxon>Bifidobacterium</taxon>
    </lineage>
</organism>
<gene>
    <name evidence="1" type="ORF">BIFGAL_03255</name>
</gene>